<accession>A0ABN1EXM4</accession>
<name>A0ABN1EXM4_9PROT</name>
<dbReference type="EMBL" id="BAAAFZ010000014">
    <property type="protein sequence ID" value="GAA0577089.1"/>
    <property type="molecule type" value="Genomic_DNA"/>
</dbReference>
<evidence type="ECO:0000313" key="1">
    <source>
        <dbReference type="EMBL" id="GAA0577089.1"/>
    </source>
</evidence>
<organism evidence="1 2">
    <name type="scientific">Craurococcus roseus</name>
    <dbReference type="NCBI Taxonomy" id="77585"/>
    <lineage>
        <taxon>Bacteria</taxon>
        <taxon>Pseudomonadati</taxon>
        <taxon>Pseudomonadota</taxon>
        <taxon>Alphaproteobacteria</taxon>
        <taxon>Acetobacterales</taxon>
        <taxon>Acetobacteraceae</taxon>
        <taxon>Craurococcus</taxon>
    </lineage>
</organism>
<sequence length="142" mass="15866">MLGRAADDGRSGNAVEERMTLRLVSSGDDRALAIRDRLLPLVREHGTLELQRGAVRLVALRVDRWTIEHWTPFGELSPDEASSPGYRHAVERQRTRPDLPYGLDLRHDGARVLGVLWSDDGAYEVAAFVRGPWEDEALALAL</sequence>
<dbReference type="Proteomes" id="UP001501588">
    <property type="component" value="Unassembled WGS sequence"/>
</dbReference>
<proteinExistence type="predicted"/>
<reference evidence="1 2" key="1">
    <citation type="journal article" date="2019" name="Int. J. Syst. Evol. Microbiol.">
        <title>The Global Catalogue of Microorganisms (GCM) 10K type strain sequencing project: providing services to taxonomists for standard genome sequencing and annotation.</title>
        <authorList>
            <consortium name="The Broad Institute Genomics Platform"/>
            <consortium name="The Broad Institute Genome Sequencing Center for Infectious Disease"/>
            <person name="Wu L."/>
            <person name="Ma J."/>
        </authorList>
    </citation>
    <scope>NUCLEOTIDE SEQUENCE [LARGE SCALE GENOMIC DNA]</scope>
    <source>
        <strain evidence="1 2">JCM 9933</strain>
    </source>
</reference>
<comment type="caution">
    <text evidence="1">The sequence shown here is derived from an EMBL/GenBank/DDBJ whole genome shotgun (WGS) entry which is preliminary data.</text>
</comment>
<evidence type="ECO:0000313" key="2">
    <source>
        <dbReference type="Proteomes" id="UP001501588"/>
    </source>
</evidence>
<keyword evidence="2" id="KW-1185">Reference proteome</keyword>
<protein>
    <submittedName>
        <fullName evidence="1">Uncharacterized protein</fullName>
    </submittedName>
</protein>
<gene>
    <name evidence="1" type="ORF">GCM10009416_14620</name>
</gene>